<gene>
    <name evidence="6" type="primary">cfa</name>
    <name evidence="6" type="ORF">AFE02nite_10890</name>
</gene>
<protein>
    <submittedName>
        <fullName evidence="6">Cyclopropane-fatty-acyl-phospholipid synthase</fullName>
    </submittedName>
</protein>
<evidence type="ECO:0000313" key="7">
    <source>
        <dbReference type="Proteomes" id="UP000321484"/>
    </source>
</evidence>
<dbReference type="InterPro" id="IPR029063">
    <property type="entry name" value="SAM-dependent_MTases_sf"/>
</dbReference>
<name>A0A511YVW8_9CELL</name>
<dbReference type="SUPFAM" id="SSF53335">
    <property type="entry name" value="S-adenosyl-L-methionine-dependent methyltransferases"/>
    <property type="match status" value="1"/>
</dbReference>
<dbReference type="InterPro" id="IPR050723">
    <property type="entry name" value="CFA/CMAS"/>
</dbReference>
<comment type="similarity">
    <text evidence="1">Belongs to the CFA/CMAS family.</text>
</comment>
<dbReference type="EMBL" id="BJYK01000001">
    <property type="protein sequence ID" value="GEN79355.1"/>
    <property type="molecule type" value="Genomic_DNA"/>
</dbReference>
<reference evidence="6 7" key="1">
    <citation type="submission" date="2019-07" db="EMBL/GenBank/DDBJ databases">
        <title>Whole genome shotgun sequence of Actinotalea fermentans NBRC 105374.</title>
        <authorList>
            <person name="Hosoyama A."/>
            <person name="Uohara A."/>
            <person name="Ohji S."/>
            <person name="Ichikawa N."/>
        </authorList>
    </citation>
    <scope>NUCLEOTIDE SEQUENCE [LARGE SCALE GENOMIC DNA]</scope>
    <source>
        <strain evidence="6 7">NBRC 105374</strain>
    </source>
</reference>
<dbReference type="GO" id="GO:0008168">
    <property type="term" value="F:methyltransferase activity"/>
    <property type="evidence" value="ECO:0007669"/>
    <property type="project" value="UniProtKB-KW"/>
</dbReference>
<accession>A0A511YVW8</accession>
<sequence>MSTVPTPSCLAGPGARPDARPCVRARLARVLAGRVVRRVPVRVESPGGAVLGWPDRAAAPDGVPVLQIVRPRAFFARLGHAPKIGFGEAYMAGDWRPAPGVDLGVALRPFAASITHAVPAWMQRLRGLVEERLPAHQRNTLHGARRNIQAHYDLSNDLFAAFLDPSLTYSSALFDDDRPLAGQGLEEAQLRKVDAALDAAGVGPGTRLLEIGTGWGTLALRAAERGAHVTTLTLSDEQARLARERVAAAGLTERVDVRLQDYREAAGTFDAVVSIEMIEAVGEEYWPTYFAAIDRLLAPGGTAVVQSILMAHDRYLATRRSFSWIQKYIFPGGIIPSTRAIEQATVAHTSLRVVGSRHFGASYAETLRRWRAQFDAAWPQVRELGFDETFRRMWEFYLAYSESGFATGYLDVAQLRLRRVTG</sequence>
<dbReference type="Gene3D" id="3.40.50.150">
    <property type="entry name" value="Vaccinia Virus protein VP39"/>
    <property type="match status" value="1"/>
</dbReference>
<dbReference type="PIRSF" id="PIRSF003085">
    <property type="entry name" value="CMAS"/>
    <property type="match status" value="1"/>
</dbReference>
<comment type="caution">
    <text evidence="6">The sequence shown here is derived from an EMBL/GenBank/DDBJ whole genome shotgun (WGS) entry which is preliminary data.</text>
</comment>
<keyword evidence="5" id="KW-0443">Lipid metabolism</keyword>
<dbReference type="PANTHER" id="PTHR43667">
    <property type="entry name" value="CYCLOPROPANE-FATTY-ACYL-PHOSPHOLIPID SYNTHASE"/>
    <property type="match status" value="1"/>
</dbReference>
<evidence type="ECO:0000256" key="5">
    <source>
        <dbReference type="ARBA" id="ARBA00023098"/>
    </source>
</evidence>
<dbReference type="RefSeq" id="WP_034248251.1">
    <property type="nucleotide sequence ID" value="NZ_BJYK01000001.1"/>
</dbReference>
<evidence type="ECO:0000256" key="3">
    <source>
        <dbReference type="ARBA" id="ARBA00022679"/>
    </source>
</evidence>
<evidence type="ECO:0000256" key="4">
    <source>
        <dbReference type="ARBA" id="ARBA00022691"/>
    </source>
</evidence>
<keyword evidence="3" id="KW-0808">Transferase</keyword>
<dbReference type="InterPro" id="IPR003333">
    <property type="entry name" value="CMAS"/>
</dbReference>
<proteinExistence type="inferred from homology"/>
<keyword evidence="4" id="KW-0949">S-adenosyl-L-methionine</keyword>
<keyword evidence="2" id="KW-0489">Methyltransferase</keyword>
<keyword evidence="7" id="KW-1185">Reference proteome</keyword>
<evidence type="ECO:0000256" key="2">
    <source>
        <dbReference type="ARBA" id="ARBA00022603"/>
    </source>
</evidence>
<dbReference type="GO" id="GO:0008610">
    <property type="term" value="P:lipid biosynthetic process"/>
    <property type="evidence" value="ECO:0007669"/>
    <property type="project" value="InterPro"/>
</dbReference>
<dbReference type="Pfam" id="PF02353">
    <property type="entry name" value="CMAS"/>
    <property type="match status" value="1"/>
</dbReference>
<dbReference type="OrthoDB" id="9782855at2"/>
<dbReference type="Proteomes" id="UP000321484">
    <property type="component" value="Unassembled WGS sequence"/>
</dbReference>
<evidence type="ECO:0000256" key="1">
    <source>
        <dbReference type="ARBA" id="ARBA00010815"/>
    </source>
</evidence>
<evidence type="ECO:0000313" key="6">
    <source>
        <dbReference type="EMBL" id="GEN79355.1"/>
    </source>
</evidence>
<dbReference type="AlphaFoldDB" id="A0A511YVW8"/>
<dbReference type="CDD" id="cd02440">
    <property type="entry name" value="AdoMet_MTases"/>
    <property type="match status" value="1"/>
</dbReference>
<organism evidence="6 7">
    <name type="scientific">Actinotalea fermentans</name>
    <dbReference type="NCBI Taxonomy" id="43671"/>
    <lineage>
        <taxon>Bacteria</taxon>
        <taxon>Bacillati</taxon>
        <taxon>Actinomycetota</taxon>
        <taxon>Actinomycetes</taxon>
        <taxon>Micrococcales</taxon>
        <taxon>Cellulomonadaceae</taxon>
        <taxon>Actinotalea</taxon>
    </lineage>
</organism>
<dbReference type="GO" id="GO:0032259">
    <property type="term" value="P:methylation"/>
    <property type="evidence" value="ECO:0007669"/>
    <property type="project" value="UniProtKB-KW"/>
</dbReference>
<dbReference type="PANTHER" id="PTHR43667:SF2">
    <property type="entry name" value="FATTY ACID C-METHYL TRANSFERASE"/>
    <property type="match status" value="1"/>
</dbReference>